<dbReference type="InterPro" id="IPR001128">
    <property type="entry name" value="Cyt_P450"/>
</dbReference>
<name>A0A978VT84_ZIZJJ</name>
<dbReference type="PANTHER" id="PTHR24296">
    <property type="entry name" value="CYTOCHROME P450"/>
    <property type="match status" value="1"/>
</dbReference>
<dbReference type="InterPro" id="IPR036396">
    <property type="entry name" value="Cyt_P450_sf"/>
</dbReference>
<protein>
    <recommendedName>
        <fullName evidence="10">Cytochrome P450 94C1-like</fullName>
    </recommendedName>
</protein>
<evidence type="ECO:0000256" key="3">
    <source>
        <dbReference type="ARBA" id="ARBA00022617"/>
    </source>
</evidence>
<evidence type="ECO:0000313" key="9">
    <source>
        <dbReference type="Proteomes" id="UP000813462"/>
    </source>
</evidence>
<reference evidence="8" key="1">
    <citation type="journal article" date="2021" name="Front. Plant Sci.">
        <title>Chromosome-Scale Genome Assembly for Chinese Sour Jujube and Insights Into Its Genome Evolution and Domestication Signature.</title>
        <authorList>
            <person name="Shen L.-Y."/>
            <person name="Luo H."/>
            <person name="Wang X.-L."/>
            <person name="Wang X.-M."/>
            <person name="Qiu X.-J."/>
            <person name="Liu H."/>
            <person name="Zhou S.-S."/>
            <person name="Jia K.-H."/>
            <person name="Nie S."/>
            <person name="Bao Y.-T."/>
            <person name="Zhang R.-G."/>
            <person name="Yun Q.-Z."/>
            <person name="Chai Y.-H."/>
            <person name="Lu J.-Y."/>
            <person name="Li Y."/>
            <person name="Zhao S.-W."/>
            <person name="Mao J.-F."/>
            <person name="Jia S.-G."/>
            <person name="Mao Y.-M."/>
        </authorList>
    </citation>
    <scope>NUCLEOTIDE SEQUENCE</scope>
    <source>
        <strain evidence="8">AT0</strain>
        <tissue evidence="8">Leaf</tissue>
    </source>
</reference>
<dbReference type="Pfam" id="PF00067">
    <property type="entry name" value="p450"/>
    <property type="match status" value="1"/>
</dbReference>
<dbReference type="Proteomes" id="UP000813462">
    <property type="component" value="Unassembled WGS sequence"/>
</dbReference>
<comment type="similarity">
    <text evidence="2">Belongs to the cytochrome P450 family.</text>
</comment>
<keyword evidence="7" id="KW-0503">Monooxygenase</keyword>
<dbReference type="GO" id="GO:0004497">
    <property type="term" value="F:monooxygenase activity"/>
    <property type="evidence" value="ECO:0007669"/>
    <property type="project" value="UniProtKB-KW"/>
</dbReference>
<evidence type="ECO:0000256" key="5">
    <source>
        <dbReference type="ARBA" id="ARBA00023002"/>
    </source>
</evidence>
<dbReference type="SUPFAM" id="SSF48264">
    <property type="entry name" value="Cytochrome P450"/>
    <property type="match status" value="1"/>
</dbReference>
<keyword evidence="4" id="KW-0479">Metal-binding</keyword>
<evidence type="ECO:0000256" key="6">
    <source>
        <dbReference type="ARBA" id="ARBA00023004"/>
    </source>
</evidence>
<dbReference type="GO" id="GO:0020037">
    <property type="term" value="F:heme binding"/>
    <property type="evidence" value="ECO:0007669"/>
    <property type="project" value="InterPro"/>
</dbReference>
<sequence length="364" mass="41330">MKPWCNCDVCRSFLTSSWAGEFENLCDWYTHLLRKSPSGTVHVHVLGNTITANPENVEHMLKTRFDNYPKGKPFSTLLGDLLGRGIFNVDGDSWRFQRKMASLELGSITVRSYALEIVSSEIKSRLIPLLRSFAVAGGKTGDVVDLQDVFRRFSFDNICKFSFGLDPGCLRLSLPISDLAVAFDLASKLSAERALSASPVIWKMKRLLNIGSERKLKEAIKLVNELAKEIINERRRMGFSTQKDLLSRFMASIDDEDYLRDIVISFLLAGRDTVASGLTSFFYLISNHPDVERAIREESDRDRIEEVEAVLKAFFRETNVRETNTITYQIKGNEVAVSEDTEDVDEDFVDLALQTEDLKLLLRY</sequence>
<keyword evidence="5" id="KW-0560">Oxidoreductase</keyword>
<comment type="caution">
    <text evidence="8">The sequence shown here is derived from an EMBL/GenBank/DDBJ whole genome shotgun (WGS) entry which is preliminary data.</text>
</comment>
<evidence type="ECO:0000313" key="8">
    <source>
        <dbReference type="EMBL" id="KAH7542029.1"/>
    </source>
</evidence>
<keyword evidence="3" id="KW-0349">Heme</keyword>
<evidence type="ECO:0000256" key="2">
    <source>
        <dbReference type="ARBA" id="ARBA00010617"/>
    </source>
</evidence>
<keyword evidence="6" id="KW-0408">Iron</keyword>
<evidence type="ECO:0000256" key="1">
    <source>
        <dbReference type="ARBA" id="ARBA00001971"/>
    </source>
</evidence>
<evidence type="ECO:0008006" key="10">
    <source>
        <dbReference type="Google" id="ProtNLM"/>
    </source>
</evidence>
<dbReference type="Gene3D" id="1.10.630.10">
    <property type="entry name" value="Cytochrome P450"/>
    <property type="match status" value="1"/>
</dbReference>
<organism evidence="8 9">
    <name type="scientific">Ziziphus jujuba var. spinosa</name>
    <dbReference type="NCBI Taxonomy" id="714518"/>
    <lineage>
        <taxon>Eukaryota</taxon>
        <taxon>Viridiplantae</taxon>
        <taxon>Streptophyta</taxon>
        <taxon>Embryophyta</taxon>
        <taxon>Tracheophyta</taxon>
        <taxon>Spermatophyta</taxon>
        <taxon>Magnoliopsida</taxon>
        <taxon>eudicotyledons</taxon>
        <taxon>Gunneridae</taxon>
        <taxon>Pentapetalae</taxon>
        <taxon>rosids</taxon>
        <taxon>fabids</taxon>
        <taxon>Rosales</taxon>
        <taxon>Rhamnaceae</taxon>
        <taxon>Paliureae</taxon>
        <taxon>Ziziphus</taxon>
    </lineage>
</organism>
<dbReference type="GO" id="GO:0016705">
    <property type="term" value="F:oxidoreductase activity, acting on paired donors, with incorporation or reduction of molecular oxygen"/>
    <property type="evidence" value="ECO:0007669"/>
    <property type="project" value="InterPro"/>
</dbReference>
<evidence type="ECO:0000256" key="4">
    <source>
        <dbReference type="ARBA" id="ARBA00022723"/>
    </source>
</evidence>
<comment type="cofactor">
    <cofactor evidence="1">
        <name>heme</name>
        <dbReference type="ChEBI" id="CHEBI:30413"/>
    </cofactor>
</comment>
<gene>
    <name evidence="8" type="ORF">FEM48_Zijuj02G0030100</name>
</gene>
<proteinExistence type="inferred from homology"/>
<accession>A0A978VT84</accession>
<evidence type="ECO:0000256" key="7">
    <source>
        <dbReference type="ARBA" id="ARBA00023033"/>
    </source>
</evidence>
<dbReference type="GO" id="GO:0005506">
    <property type="term" value="F:iron ion binding"/>
    <property type="evidence" value="ECO:0007669"/>
    <property type="project" value="InterPro"/>
</dbReference>
<dbReference type="AlphaFoldDB" id="A0A978VT84"/>
<dbReference type="EMBL" id="JAEACU010000002">
    <property type="protein sequence ID" value="KAH7542029.1"/>
    <property type="molecule type" value="Genomic_DNA"/>
</dbReference>